<name>A0A6S7EQE3_9BURK</name>
<dbReference type="AlphaFoldDB" id="A0A6S7EQE3"/>
<dbReference type="EMBL" id="CADILD010000004">
    <property type="protein sequence ID" value="CAB3916184.1"/>
    <property type="molecule type" value="Genomic_DNA"/>
</dbReference>
<proteinExistence type="predicted"/>
<gene>
    <name evidence="1" type="ORF">LMG1861_05095</name>
</gene>
<reference evidence="1 2" key="1">
    <citation type="submission" date="2020-04" db="EMBL/GenBank/DDBJ databases">
        <authorList>
            <person name="De Canck E."/>
        </authorList>
    </citation>
    <scope>NUCLEOTIDE SEQUENCE [LARGE SCALE GENOMIC DNA]</scope>
    <source>
        <strain evidence="1 2">LMG 1861</strain>
    </source>
</reference>
<accession>A0A6S7EQE3</accession>
<protein>
    <submittedName>
        <fullName evidence="1">Uncharacterized protein</fullName>
    </submittedName>
</protein>
<dbReference type="Proteomes" id="UP000494105">
    <property type="component" value="Unassembled WGS sequence"/>
</dbReference>
<evidence type="ECO:0000313" key="2">
    <source>
        <dbReference type="Proteomes" id="UP000494105"/>
    </source>
</evidence>
<organism evidence="1 2">
    <name type="scientific">Achromobacter piechaudii</name>
    <dbReference type="NCBI Taxonomy" id="72556"/>
    <lineage>
        <taxon>Bacteria</taxon>
        <taxon>Pseudomonadati</taxon>
        <taxon>Pseudomonadota</taxon>
        <taxon>Betaproteobacteria</taxon>
        <taxon>Burkholderiales</taxon>
        <taxon>Alcaligenaceae</taxon>
        <taxon>Achromobacter</taxon>
    </lineage>
</organism>
<sequence length="74" mass="8201">MVEPMIASCIAAQVEVQGPRRDRNQIPASQVKAEYNITRETSMGKLEKGAARSFWKYLRAKFVLSAAVTFDPAA</sequence>
<evidence type="ECO:0000313" key="1">
    <source>
        <dbReference type="EMBL" id="CAB3916184.1"/>
    </source>
</evidence>